<dbReference type="OrthoDB" id="9028214at2"/>
<keyword evidence="6" id="KW-1185">Reference proteome</keyword>
<dbReference type="PRINTS" id="PR00035">
    <property type="entry name" value="HTHGNTR"/>
</dbReference>
<reference evidence="5 6" key="1">
    <citation type="submission" date="2016-10" db="EMBL/GenBank/DDBJ databases">
        <authorList>
            <person name="de Groot N.N."/>
        </authorList>
    </citation>
    <scope>NUCLEOTIDE SEQUENCE [LARGE SCALE GENOMIC DNA]</scope>
    <source>
        <strain evidence="5 6">CGMCC 1.9157</strain>
    </source>
</reference>
<feature type="domain" description="HTH gntR-type" evidence="4">
    <location>
        <begin position="7"/>
        <end position="75"/>
    </location>
</feature>
<dbReference type="InterPro" id="IPR000524">
    <property type="entry name" value="Tscrpt_reg_HTH_GntR"/>
</dbReference>
<name>A0A1I5H443_9HYPH</name>
<dbReference type="NCBIfam" id="NF003011">
    <property type="entry name" value="PRK03837.1"/>
    <property type="match status" value="1"/>
</dbReference>
<proteinExistence type="predicted"/>
<dbReference type="AlphaFoldDB" id="A0A1I5H443"/>
<evidence type="ECO:0000313" key="6">
    <source>
        <dbReference type="Proteomes" id="UP000199236"/>
    </source>
</evidence>
<dbReference type="InterPro" id="IPR036388">
    <property type="entry name" value="WH-like_DNA-bd_sf"/>
</dbReference>
<evidence type="ECO:0000313" key="5">
    <source>
        <dbReference type="EMBL" id="SFO42979.1"/>
    </source>
</evidence>
<dbReference type="InterPro" id="IPR036390">
    <property type="entry name" value="WH_DNA-bd_sf"/>
</dbReference>
<dbReference type="SMART" id="SM00345">
    <property type="entry name" value="HTH_GNTR"/>
    <property type="match status" value="1"/>
</dbReference>
<dbReference type="InterPro" id="IPR011711">
    <property type="entry name" value="GntR_C"/>
</dbReference>
<dbReference type="Proteomes" id="UP000199236">
    <property type="component" value="Unassembled WGS sequence"/>
</dbReference>
<dbReference type="STRING" id="655353.SAMN04488056_10614"/>
<keyword evidence="2" id="KW-0238">DNA-binding</keyword>
<evidence type="ECO:0000256" key="1">
    <source>
        <dbReference type="ARBA" id="ARBA00023015"/>
    </source>
</evidence>
<dbReference type="Gene3D" id="1.10.10.10">
    <property type="entry name" value="Winged helix-like DNA-binding domain superfamily/Winged helix DNA-binding domain"/>
    <property type="match status" value="1"/>
</dbReference>
<gene>
    <name evidence="5" type="ORF">SAMN04488056_10614</name>
</gene>
<dbReference type="PROSITE" id="PS50949">
    <property type="entry name" value="HTH_GNTR"/>
    <property type="match status" value="1"/>
</dbReference>
<evidence type="ECO:0000259" key="4">
    <source>
        <dbReference type="PROSITE" id="PS50949"/>
    </source>
</evidence>
<dbReference type="PANTHER" id="PTHR43537:SF53">
    <property type="entry name" value="HTH-TYPE TRANSCRIPTIONAL REPRESSOR NANR"/>
    <property type="match status" value="1"/>
</dbReference>
<dbReference type="Pfam" id="PF07729">
    <property type="entry name" value="FCD"/>
    <property type="match status" value="1"/>
</dbReference>
<dbReference type="PANTHER" id="PTHR43537">
    <property type="entry name" value="TRANSCRIPTIONAL REGULATOR, GNTR FAMILY"/>
    <property type="match status" value="1"/>
</dbReference>
<dbReference type="EMBL" id="FOVR01000006">
    <property type="protein sequence ID" value="SFO42979.1"/>
    <property type="molecule type" value="Genomic_DNA"/>
</dbReference>
<keyword evidence="3" id="KW-0804">Transcription</keyword>
<organism evidence="5 6">
    <name type="scientific">Cohaesibacter marisflavi</name>
    <dbReference type="NCBI Taxonomy" id="655353"/>
    <lineage>
        <taxon>Bacteria</taxon>
        <taxon>Pseudomonadati</taxon>
        <taxon>Pseudomonadota</taxon>
        <taxon>Alphaproteobacteria</taxon>
        <taxon>Hyphomicrobiales</taxon>
        <taxon>Cohaesibacteraceae</taxon>
    </lineage>
</organism>
<dbReference type="CDD" id="cd07377">
    <property type="entry name" value="WHTH_GntR"/>
    <property type="match status" value="1"/>
</dbReference>
<dbReference type="SUPFAM" id="SSF48008">
    <property type="entry name" value="GntR ligand-binding domain-like"/>
    <property type="match status" value="1"/>
</dbReference>
<protein>
    <submittedName>
        <fullName evidence="5">Transcriptional regulator, GntR family</fullName>
    </submittedName>
</protein>
<dbReference type="RefSeq" id="WP_090072750.1">
    <property type="nucleotide sequence ID" value="NZ_FOVR01000006.1"/>
</dbReference>
<dbReference type="Pfam" id="PF00392">
    <property type="entry name" value="GntR"/>
    <property type="match status" value="1"/>
</dbReference>
<dbReference type="SUPFAM" id="SSF46785">
    <property type="entry name" value="Winged helix' DNA-binding domain"/>
    <property type="match status" value="1"/>
</dbReference>
<dbReference type="GO" id="GO:0003700">
    <property type="term" value="F:DNA-binding transcription factor activity"/>
    <property type="evidence" value="ECO:0007669"/>
    <property type="project" value="InterPro"/>
</dbReference>
<accession>A0A1I5H443</accession>
<sequence>MKLSLRRKLSDEVRIKLEELIRDEIYPEGSSLPSERELMEMFDVGRPSIREALFGLERMGLIKIKMGEKARVTRPTPQALLSSLSGVANILLDSSEGVQNFEQARIFLEGAVARYAAENATGAQIEALEEALRQNEQTIMKPRAFAITDVAFHRLLTSIPDNPIFMAMHDALVDWMINQRPLPKDEGISNTKSFEGHVAIFNAIRDRKPIDAMMAMEEHLKDVQKRYQEFG</sequence>
<dbReference type="Gene3D" id="1.20.120.530">
    <property type="entry name" value="GntR ligand-binding domain-like"/>
    <property type="match status" value="1"/>
</dbReference>
<keyword evidence="1" id="KW-0805">Transcription regulation</keyword>
<evidence type="ECO:0000256" key="2">
    <source>
        <dbReference type="ARBA" id="ARBA00023125"/>
    </source>
</evidence>
<dbReference type="GO" id="GO:0003677">
    <property type="term" value="F:DNA binding"/>
    <property type="evidence" value="ECO:0007669"/>
    <property type="project" value="UniProtKB-KW"/>
</dbReference>
<dbReference type="InterPro" id="IPR008920">
    <property type="entry name" value="TF_FadR/GntR_C"/>
</dbReference>
<dbReference type="SMART" id="SM00895">
    <property type="entry name" value="FCD"/>
    <property type="match status" value="1"/>
</dbReference>
<evidence type="ECO:0000256" key="3">
    <source>
        <dbReference type="ARBA" id="ARBA00023163"/>
    </source>
</evidence>